<feature type="compositionally biased region" description="Basic and acidic residues" evidence="1">
    <location>
        <begin position="10"/>
        <end position="20"/>
    </location>
</feature>
<dbReference type="AlphaFoldDB" id="A0A6J4R3Q4"/>
<protein>
    <submittedName>
        <fullName evidence="2">Uncharacterized protein</fullName>
    </submittedName>
</protein>
<dbReference type="EMBL" id="CADCVE010000062">
    <property type="protein sequence ID" value="CAA9458078.1"/>
    <property type="molecule type" value="Genomic_DNA"/>
</dbReference>
<accession>A0A6J4R3Q4</accession>
<feature type="region of interest" description="Disordered" evidence="1">
    <location>
        <begin position="1"/>
        <end position="32"/>
    </location>
</feature>
<organism evidence="2">
    <name type="scientific">uncultured Rubrobacteraceae bacterium</name>
    <dbReference type="NCBI Taxonomy" id="349277"/>
    <lineage>
        <taxon>Bacteria</taxon>
        <taxon>Bacillati</taxon>
        <taxon>Actinomycetota</taxon>
        <taxon>Rubrobacteria</taxon>
        <taxon>Rubrobacterales</taxon>
        <taxon>Rubrobacteraceae</taxon>
        <taxon>environmental samples</taxon>
    </lineage>
</organism>
<reference evidence="2" key="1">
    <citation type="submission" date="2020-02" db="EMBL/GenBank/DDBJ databases">
        <authorList>
            <person name="Meier V. D."/>
        </authorList>
    </citation>
    <scope>NUCLEOTIDE SEQUENCE</scope>
    <source>
        <strain evidence="2">AVDCRST_MAG28</strain>
    </source>
</reference>
<gene>
    <name evidence="2" type="ORF">AVDCRST_MAG28-2783</name>
</gene>
<evidence type="ECO:0000256" key="1">
    <source>
        <dbReference type="SAM" id="MobiDB-lite"/>
    </source>
</evidence>
<evidence type="ECO:0000313" key="2">
    <source>
        <dbReference type="EMBL" id="CAA9458078.1"/>
    </source>
</evidence>
<sequence length="145" mass="16783">MAAARARGSKRTDRLFDERAWSPPHSRTSRDRTPRVIRTRFFDDLPLNPWRRLRVRQVVFRPASLHRPRHCVWIGLWPMPASLARRDTLERFGANDPEMLVTRHGWEATVTQPSEEGRNPGVAQADVLRQVPGLPQSFLVTTLRS</sequence>
<proteinExistence type="predicted"/>
<name>A0A6J4R3Q4_9ACTN</name>